<comment type="caution">
    <text evidence="4">The sequence shown here is derived from an EMBL/GenBank/DDBJ whole genome shotgun (WGS) entry which is preliminary data.</text>
</comment>
<dbReference type="Gene3D" id="1.10.260.40">
    <property type="entry name" value="lambda repressor-like DNA-binding domains"/>
    <property type="match status" value="1"/>
</dbReference>
<organism evidence="4 5">
    <name type="scientific">Caldalkalibacillus horti</name>
    <dbReference type="NCBI Taxonomy" id="77523"/>
    <lineage>
        <taxon>Bacteria</taxon>
        <taxon>Bacillati</taxon>
        <taxon>Bacillota</taxon>
        <taxon>Bacilli</taxon>
        <taxon>Bacillales</taxon>
        <taxon>Bacillaceae</taxon>
        <taxon>Caldalkalibacillus</taxon>
    </lineage>
</organism>
<sequence length="106" mass="12264">MIGKKIQALRKERGLSLSELADKADIAKSYLSSIERDIQKNPSIQFLEKIAGVLDVPIQSLIHEESVTEALDQEWLELVKEAMESNITKEEFKDFLEFTKWKQQQK</sequence>
<dbReference type="PROSITE" id="PS51500">
    <property type="entry name" value="SIN"/>
    <property type="match status" value="1"/>
</dbReference>
<keyword evidence="5" id="KW-1185">Reference proteome</keyword>
<dbReference type="Pfam" id="PF08671">
    <property type="entry name" value="SinI"/>
    <property type="match status" value="1"/>
</dbReference>
<evidence type="ECO:0000313" key="4">
    <source>
        <dbReference type="EMBL" id="MDQ0167986.1"/>
    </source>
</evidence>
<feature type="domain" description="Sin" evidence="3">
    <location>
        <begin position="62"/>
        <end position="100"/>
    </location>
</feature>
<dbReference type="InterPro" id="IPR010982">
    <property type="entry name" value="Lambda_DNA-bd_dom_sf"/>
</dbReference>
<dbReference type="SUPFAM" id="SSF47413">
    <property type="entry name" value="lambda repressor-like DNA-binding domains"/>
    <property type="match status" value="1"/>
</dbReference>
<dbReference type="InterPro" id="IPR001387">
    <property type="entry name" value="Cro/C1-type_HTH"/>
</dbReference>
<evidence type="ECO:0000259" key="2">
    <source>
        <dbReference type="PROSITE" id="PS50943"/>
    </source>
</evidence>
<dbReference type="PROSITE" id="PS50943">
    <property type="entry name" value="HTH_CROC1"/>
    <property type="match status" value="1"/>
</dbReference>
<evidence type="ECO:0000313" key="5">
    <source>
        <dbReference type="Proteomes" id="UP001235840"/>
    </source>
</evidence>
<dbReference type="PANTHER" id="PTHR46797">
    <property type="entry name" value="HTH-TYPE TRANSCRIPTIONAL REGULATOR"/>
    <property type="match status" value="1"/>
</dbReference>
<dbReference type="RefSeq" id="WP_307397368.1">
    <property type="nucleotide sequence ID" value="NZ_BAAADK010000017.1"/>
</dbReference>
<proteinExistence type="predicted"/>
<dbReference type="Pfam" id="PF01381">
    <property type="entry name" value="HTH_3"/>
    <property type="match status" value="1"/>
</dbReference>
<dbReference type="SUPFAM" id="SSF47406">
    <property type="entry name" value="SinR repressor dimerisation domain-like"/>
    <property type="match status" value="1"/>
</dbReference>
<keyword evidence="1" id="KW-0238">DNA-binding</keyword>
<name>A0ABT9W429_9BACI</name>
<protein>
    <submittedName>
        <fullName evidence="4">XRE family transcriptional regulator of biofilm formation</fullName>
    </submittedName>
</protein>
<dbReference type="InterPro" id="IPR036281">
    <property type="entry name" value="SinR/SinI_dimer_dom_sf"/>
</dbReference>
<dbReference type="SMART" id="SM00530">
    <property type="entry name" value="HTH_XRE"/>
    <property type="match status" value="1"/>
</dbReference>
<reference evidence="4 5" key="1">
    <citation type="submission" date="2023-07" db="EMBL/GenBank/DDBJ databases">
        <title>Genomic Encyclopedia of Type Strains, Phase IV (KMG-IV): sequencing the most valuable type-strain genomes for metagenomic binning, comparative biology and taxonomic classification.</title>
        <authorList>
            <person name="Goeker M."/>
        </authorList>
    </citation>
    <scope>NUCLEOTIDE SEQUENCE [LARGE SCALE GENOMIC DNA]</scope>
    <source>
        <strain evidence="4 5">DSM 12751</strain>
    </source>
</reference>
<dbReference type="InterPro" id="IPR010981">
    <property type="entry name" value="SinR/SinI_dimer_dom"/>
</dbReference>
<dbReference type="EMBL" id="JAUSTY010000022">
    <property type="protein sequence ID" value="MDQ0167986.1"/>
    <property type="molecule type" value="Genomic_DNA"/>
</dbReference>
<gene>
    <name evidence="4" type="ORF">J2S11_003916</name>
</gene>
<dbReference type="InterPro" id="IPR050807">
    <property type="entry name" value="TransReg_Diox_bact_type"/>
</dbReference>
<accession>A0ABT9W429</accession>
<dbReference type="PANTHER" id="PTHR46797:SF13">
    <property type="entry name" value="HTH-TYPE TRANSCRIPTIONAL REGULATOR SINR"/>
    <property type="match status" value="1"/>
</dbReference>
<evidence type="ECO:0000259" key="3">
    <source>
        <dbReference type="PROSITE" id="PS51500"/>
    </source>
</evidence>
<dbReference type="Proteomes" id="UP001235840">
    <property type="component" value="Unassembled WGS sequence"/>
</dbReference>
<evidence type="ECO:0000256" key="1">
    <source>
        <dbReference type="ARBA" id="ARBA00023125"/>
    </source>
</evidence>
<dbReference type="CDD" id="cd00093">
    <property type="entry name" value="HTH_XRE"/>
    <property type="match status" value="1"/>
</dbReference>
<feature type="domain" description="HTH cro/C1-type" evidence="2">
    <location>
        <begin position="6"/>
        <end position="61"/>
    </location>
</feature>